<comment type="caution">
    <text evidence="2">The sequence shown here is derived from an EMBL/GenBank/DDBJ whole genome shotgun (WGS) entry which is preliminary data.</text>
</comment>
<organism evidence="2 3">
    <name type="scientific">Mycolicibacterium grossiae</name>
    <dbReference type="NCBI Taxonomy" id="1552759"/>
    <lineage>
        <taxon>Bacteria</taxon>
        <taxon>Bacillati</taxon>
        <taxon>Actinomycetota</taxon>
        <taxon>Actinomycetes</taxon>
        <taxon>Mycobacteriales</taxon>
        <taxon>Mycobacteriaceae</taxon>
        <taxon>Mycolicibacterium</taxon>
    </lineage>
</organism>
<dbReference type="EMBL" id="MCHX01000088">
    <property type="protein sequence ID" value="OFJ50915.1"/>
    <property type="molecule type" value="Genomic_DNA"/>
</dbReference>
<gene>
    <name evidence="2" type="ORF">BEL07_25650</name>
</gene>
<evidence type="ECO:0000256" key="1">
    <source>
        <dbReference type="SAM" id="MobiDB-lite"/>
    </source>
</evidence>
<reference evidence="2 3" key="1">
    <citation type="submission" date="2016-09" db="EMBL/GenBank/DDBJ databases">
        <title>genome sequence of Mycobacterium sp. 739 SCH.</title>
        <authorList>
            <person name="Greninger A.L."/>
            <person name="Qin X."/>
            <person name="Jerome K."/>
            <person name="Vora S."/>
            <person name="Quinn K."/>
        </authorList>
    </citation>
    <scope>NUCLEOTIDE SEQUENCE [LARGE SCALE GENOMIC DNA]</scope>
    <source>
        <strain evidence="2 3">SCH</strain>
    </source>
</reference>
<keyword evidence="3" id="KW-1185">Reference proteome</keyword>
<sequence>MTWESMRMAGGNLMHWVQQLDELEQVVKNLADAMRLHPRQDEWIAGDPSQALRETTPGDYLRDLPRLNTADDPELQRASLALALAIRAVTGRRQRWTARELVPALDAICAGIAPMRAALTAPAATPATLESIVAELRSEFTLSLAVMLSGQYAVVTKLYEWYSAASGVPGDAYLDVRRFEIVDQAGPGCIPMRDLEIATHGGVTMLTPQTGFVSFDRFSPVQQLLYGQWFAYMHSLWDEQYRGRVAAAHGTAPDGSPWDSRDIRVPIFGDIRRIRNDYIHNKGIVDEASETEVLTWFTEGKAAAITPEQMMSLLTMFPESDLLEETHASSEAQSQTLTLERRTERHRTRAATSTPTRAQSEGPQGHRRRGTGSVAGGQPSSHS</sequence>
<accession>A0A1E8PXE7</accession>
<protein>
    <submittedName>
        <fullName evidence="2">Uncharacterized protein</fullName>
    </submittedName>
</protein>
<dbReference type="AlphaFoldDB" id="A0A1E8PXE7"/>
<evidence type="ECO:0000313" key="3">
    <source>
        <dbReference type="Proteomes" id="UP000178953"/>
    </source>
</evidence>
<dbReference type="Proteomes" id="UP000178953">
    <property type="component" value="Unassembled WGS sequence"/>
</dbReference>
<name>A0A1E8PXE7_9MYCO</name>
<feature type="region of interest" description="Disordered" evidence="1">
    <location>
        <begin position="324"/>
        <end position="383"/>
    </location>
</feature>
<proteinExistence type="predicted"/>
<evidence type="ECO:0000313" key="2">
    <source>
        <dbReference type="EMBL" id="OFJ50915.1"/>
    </source>
</evidence>